<feature type="binding site" evidence="3">
    <location>
        <position position="47"/>
    </location>
    <ligand>
        <name>a divalent metal cation</name>
        <dbReference type="ChEBI" id="CHEBI:60240"/>
    </ligand>
</feature>
<organism evidence="4 5">
    <name type="scientific">Mucilaginibacter conchicola</name>
    <dbReference type="NCBI Taxonomy" id="2303333"/>
    <lineage>
        <taxon>Bacteria</taxon>
        <taxon>Pseudomonadati</taxon>
        <taxon>Bacteroidota</taxon>
        <taxon>Sphingobacteriia</taxon>
        <taxon>Sphingobacteriales</taxon>
        <taxon>Sphingobacteriaceae</taxon>
        <taxon>Mucilaginibacter</taxon>
    </lineage>
</organism>
<dbReference type="SUPFAM" id="SSF109854">
    <property type="entry name" value="DinB/YfiT-like putative metalloenzymes"/>
    <property type="match status" value="1"/>
</dbReference>
<dbReference type="Pfam" id="PF05163">
    <property type="entry name" value="DinB"/>
    <property type="match status" value="1"/>
</dbReference>
<evidence type="ECO:0000313" key="4">
    <source>
        <dbReference type="EMBL" id="RFZ95548.1"/>
    </source>
</evidence>
<proteinExistence type="inferred from homology"/>
<dbReference type="GO" id="GO:0046872">
    <property type="term" value="F:metal ion binding"/>
    <property type="evidence" value="ECO:0007669"/>
    <property type="project" value="UniProtKB-KW"/>
</dbReference>
<protein>
    <submittedName>
        <fullName evidence="4">DinB family protein</fullName>
    </submittedName>
</protein>
<evidence type="ECO:0000256" key="2">
    <source>
        <dbReference type="ARBA" id="ARBA00022723"/>
    </source>
</evidence>
<keyword evidence="5" id="KW-1185">Reference proteome</keyword>
<reference evidence="4 5" key="1">
    <citation type="submission" date="2018-08" db="EMBL/GenBank/DDBJ databases">
        <title>Mucilaginibacter sp. MYSH2.</title>
        <authorList>
            <person name="Seo T."/>
        </authorList>
    </citation>
    <scope>NUCLEOTIDE SEQUENCE [LARGE SCALE GENOMIC DNA]</scope>
    <source>
        <strain evidence="4 5">MYSH2</strain>
    </source>
</reference>
<accession>A0A372NZJ3</accession>
<sequence length="174" mass="19826">MSLINFYLKQLNEESVTTRRMLERVPTEKLDWTPHVKSMDIRRLATHIAELPTWITMAITTDGLDFESNPYEAKFIDSNEELMALFEESLADGRSQLLAENEERLNYPWILRSGDTILSESTKSGIIRMALSQIIHHRAQLGVYLRLLDIPIPGSYGPSADEATFKQDEEAVGV</sequence>
<dbReference type="OrthoDB" id="119432at2"/>
<dbReference type="InterPro" id="IPR034660">
    <property type="entry name" value="DinB/YfiT-like"/>
</dbReference>
<feature type="binding site" evidence="3">
    <location>
        <position position="137"/>
    </location>
    <ligand>
        <name>a divalent metal cation</name>
        <dbReference type="ChEBI" id="CHEBI:60240"/>
    </ligand>
</feature>
<dbReference type="EMBL" id="QWDC01000001">
    <property type="protein sequence ID" value="RFZ95548.1"/>
    <property type="molecule type" value="Genomic_DNA"/>
</dbReference>
<gene>
    <name evidence="4" type="ORF">D0C36_08520</name>
</gene>
<comment type="caution">
    <text evidence="4">The sequence shown here is derived from an EMBL/GenBank/DDBJ whole genome shotgun (WGS) entry which is preliminary data.</text>
</comment>
<keyword evidence="2 3" id="KW-0479">Metal-binding</keyword>
<evidence type="ECO:0000313" key="5">
    <source>
        <dbReference type="Proteomes" id="UP000264217"/>
    </source>
</evidence>
<dbReference type="Gene3D" id="1.20.120.450">
    <property type="entry name" value="dinb family like domain"/>
    <property type="match status" value="1"/>
</dbReference>
<name>A0A372NZJ3_9SPHI</name>
<evidence type="ECO:0000256" key="1">
    <source>
        <dbReference type="ARBA" id="ARBA00008635"/>
    </source>
</evidence>
<dbReference type="Proteomes" id="UP000264217">
    <property type="component" value="Unassembled WGS sequence"/>
</dbReference>
<evidence type="ECO:0000256" key="3">
    <source>
        <dbReference type="PIRSR" id="PIRSR607837-1"/>
    </source>
</evidence>
<comment type="similarity">
    <text evidence="1">Belongs to the DinB family.</text>
</comment>
<dbReference type="AlphaFoldDB" id="A0A372NZJ3"/>
<dbReference type="RefSeq" id="WP_117391098.1">
    <property type="nucleotide sequence ID" value="NZ_QWDC01000001.1"/>
</dbReference>
<dbReference type="InterPro" id="IPR007837">
    <property type="entry name" value="DinB"/>
</dbReference>